<feature type="region of interest" description="Disordered" evidence="1">
    <location>
        <begin position="249"/>
        <end position="271"/>
    </location>
</feature>
<accession>A0ABQ4D284</accession>
<protein>
    <recommendedName>
        <fullName evidence="4">S-adenosyl methyltransferase</fullName>
    </recommendedName>
</protein>
<evidence type="ECO:0000313" key="2">
    <source>
        <dbReference type="EMBL" id="GIF77653.1"/>
    </source>
</evidence>
<name>A0ABQ4D284_9ACTN</name>
<reference evidence="2 3" key="1">
    <citation type="submission" date="2021-01" db="EMBL/GenBank/DDBJ databases">
        <title>Whole genome shotgun sequence of Asanoa siamensis NBRC 107932.</title>
        <authorList>
            <person name="Komaki H."/>
            <person name="Tamura T."/>
        </authorList>
    </citation>
    <scope>NUCLEOTIDE SEQUENCE [LARGE SCALE GENOMIC DNA]</scope>
    <source>
        <strain evidence="2 3">NBRC 107932</strain>
    </source>
</reference>
<comment type="caution">
    <text evidence="2">The sequence shown here is derived from an EMBL/GenBank/DDBJ whole genome shotgun (WGS) entry which is preliminary data.</text>
</comment>
<sequence>MNDDVSTSDSESVAKLDTGVPHSARLWNYWLGGKDNFAVDRAVADQILEMVPEMVGSARADRAYLGRVVRHLAGNEKIRQFLDVGTGIPTANNTHEVAQRVAPSSRIVYVDNDPMVLVHARALLTSHPEGKTDYLQADLREPEEIVEGARRTLDFDQPIAVTMLGILNFVPDDDEAADLVRRLVDAIPSGSYVAISHPTTEVNGAVMTEALRLWNEGPAAKMVLRSADQVARLFGDLEMVEPGVVTCSQWHPDPDTSTEQVPHYGGVGRKR</sequence>
<dbReference type="RefSeq" id="WP_239127509.1">
    <property type="nucleotide sequence ID" value="NZ_BONE01000098.1"/>
</dbReference>
<evidence type="ECO:0000313" key="3">
    <source>
        <dbReference type="Proteomes" id="UP000604117"/>
    </source>
</evidence>
<evidence type="ECO:0000256" key="1">
    <source>
        <dbReference type="SAM" id="MobiDB-lite"/>
    </source>
</evidence>
<dbReference type="InterPro" id="IPR029063">
    <property type="entry name" value="SAM-dependent_MTases_sf"/>
</dbReference>
<dbReference type="EMBL" id="BONE01000098">
    <property type="protein sequence ID" value="GIF77653.1"/>
    <property type="molecule type" value="Genomic_DNA"/>
</dbReference>
<dbReference type="Pfam" id="PF04672">
    <property type="entry name" value="Methyltransf_19"/>
    <property type="match status" value="1"/>
</dbReference>
<organism evidence="2 3">
    <name type="scientific">Asanoa siamensis</name>
    <dbReference type="NCBI Taxonomy" id="926357"/>
    <lineage>
        <taxon>Bacteria</taxon>
        <taxon>Bacillati</taxon>
        <taxon>Actinomycetota</taxon>
        <taxon>Actinomycetes</taxon>
        <taxon>Micromonosporales</taxon>
        <taxon>Micromonosporaceae</taxon>
        <taxon>Asanoa</taxon>
    </lineage>
</organism>
<proteinExistence type="predicted"/>
<gene>
    <name evidence="2" type="ORF">Asi02nite_71710</name>
</gene>
<dbReference type="InterPro" id="IPR006764">
    <property type="entry name" value="SAM_dep_MeTrfase_SAV2177_type"/>
</dbReference>
<keyword evidence="3" id="KW-1185">Reference proteome</keyword>
<dbReference type="Proteomes" id="UP000604117">
    <property type="component" value="Unassembled WGS sequence"/>
</dbReference>
<dbReference type="Gene3D" id="3.40.50.150">
    <property type="entry name" value="Vaccinia Virus protein VP39"/>
    <property type="match status" value="1"/>
</dbReference>
<dbReference type="PIRSF" id="PIRSF017393">
    <property type="entry name" value="MTase_SAV2177"/>
    <property type="match status" value="1"/>
</dbReference>
<dbReference type="SUPFAM" id="SSF53335">
    <property type="entry name" value="S-adenosyl-L-methionine-dependent methyltransferases"/>
    <property type="match status" value="1"/>
</dbReference>
<evidence type="ECO:0008006" key="4">
    <source>
        <dbReference type="Google" id="ProtNLM"/>
    </source>
</evidence>